<comment type="caution">
    <text evidence="1">The sequence shown here is derived from an EMBL/GenBank/DDBJ whole genome shotgun (WGS) entry which is preliminary data.</text>
</comment>
<sequence>MSSFRGVIDVVPTYKEGEVIPATALGTLKQVIIRVFAIAETKQKLATIMDKIHNTIKVYSEDGENILLQTFDTKELFD</sequence>
<proteinExistence type="predicted"/>
<reference evidence="1" key="1">
    <citation type="journal article" date="2014" name="Front. Microbiol.">
        <title>High frequency of phylogenetically diverse reductive dehalogenase-homologous genes in deep subseafloor sedimentary metagenomes.</title>
        <authorList>
            <person name="Kawai M."/>
            <person name="Futagami T."/>
            <person name="Toyoda A."/>
            <person name="Takaki Y."/>
            <person name="Nishi S."/>
            <person name="Hori S."/>
            <person name="Arai W."/>
            <person name="Tsubouchi T."/>
            <person name="Morono Y."/>
            <person name="Uchiyama I."/>
            <person name="Ito T."/>
            <person name="Fujiyama A."/>
            <person name="Inagaki F."/>
            <person name="Takami H."/>
        </authorList>
    </citation>
    <scope>NUCLEOTIDE SEQUENCE</scope>
    <source>
        <strain evidence="1">Expedition CK06-06</strain>
    </source>
</reference>
<name>X0W9V3_9ZZZZ</name>
<protein>
    <submittedName>
        <fullName evidence="1">Uncharacterized protein</fullName>
    </submittedName>
</protein>
<dbReference type="EMBL" id="BARS01031003">
    <property type="protein sequence ID" value="GAG27425.1"/>
    <property type="molecule type" value="Genomic_DNA"/>
</dbReference>
<organism evidence="1">
    <name type="scientific">marine sediment metagenome</name>
    <dbReference type="NCBI Taxonomy" id="412755"/>
    <lineage>
        <taxon>unclassified sequences</taxon>
        <taxon>metagenomes</taxon>
        <taxon>ecological metagenomes</taxon>
    </lineage>
</organism>
<dbReference type="AlphaFoldDB" id="X0W9V3"/>
<evidence type="ECO:0000313" key="1">
    <source>
        <dbReference type="EMBL" id="GAG27425.1"/>
    </source>
</evidence>
<accession>X0W9V3</accession>
<gene>
    <name evidence="1" type="ORF">S01H1_48287</name>
</gene>